<feature type="domain" description="FecR N-terminal" evidence="2">
    <location>
        <begin position="15"/>
        <end position="55"/>
    </location>
</feature>
<dbReference type="InterPro" id="IPR032623">
    <property type="entry name" value="FecR_N"/>
</dbReference>
<dbReference type="PIRSF" id="PIRSF018266">
    <property type="entry name" value="FecR"/>
    <property type="match status" value="1"/>
</dbReference>
<organism evidence="3">
    <name type="scientific">marine sediment metagenome</name>
    <dbReference type="NCBI Taxonomy" id="412755"/>
    <lineage>
        <taxon>unclassified sequences</taxon>
        <taxon>metagenomes</taxon>
        <taxon>ecological metagenomes</taxon>
    </lineage>
</organism>
<dbReference type="InterPro" id="IPR012373">
    <property type="entry name" value="Ferrdict_sens_TM"/>
</dbReference>
<accession>A0A0F9SD79</accession>
<evidence type="ECO:0008006" key="4">
    <source>
        <dbReference type="Google" id="ProtNLM"/>
    </source>
</evidence>
<evidence type="ECO:0000313" key="3">
    <source>
        <dbReference type="EMBL" id="KKN66805.1"/>
    </source>
</evidence>
<protein>
    <recommendedName>
        <fullName evidence="4">FecR protein domain-containing protein</fullName>
    </recommendedName>
</protein>
<comment type="caution">
    <text evidence="3">The sequence shown here is derived from an EMBL/GenBank/DDBJ whole genome shotgun (WGS) entry which is preliminary data.</text>
</comment>
<dbReference type="GO" id="GO:0016989">
    <property type="term" value="F:sigma factor antagonist activity"/>
    <property type="evidence" value="ECO:0007669"/>
    <property type="project" value="TreeGrafter"/>
</dbReference>
<dbReference type="InterPro" id="IPR006860">
    <property type="entry name" value="FecR"/>
</dbReference>
<dbReference type="PANTHER" id="PTHR30273">
    <property type="entry name" value="PERIPLASMIC SIGNAL SENSOR AND SIGMA FACTOR ACTIVATOR FECR-RELATED"/>
    <property type="match status" value="1"/>
</dbReference>
<reference evidence="3" key="1">
    <citation type="journal article" date="2015" name="Nature">
        <title>Complex archaea that bridge the gap between prokaryotes and eukaryotes.</title>
        <authorList>
            <person name="Spang A."/>
            <person name="Saw J.H."/>
            <person name="Jorgensen S.L."/>
            <person name="Zaremba-Niedzwiedzka K."/>
            <person name="Martijn J."/>
            <person name="Lind A.E."/>
            <person name="van Eijk R."/>
            <person name="Schleper C."/>
            <person name="Guy L."/>
            <person name="Ettema T.J."/>
        </authorList>
    </citation>
    <scope>NUCLEOTIDE SEQUENCE</scope>
</reference>
<evidence type="ECO:0000259" key="1">
    <source>
        <dbReference type="Pfam" id="PF04773"/>
    </source>
</evidence>
<gene>
    <name evidence="3" type="ORF">LCGC14_0467970</name>
</gene>
<sequence>MSNNIIEQPTDSTTQACVWVARLWADDVSVDDHTACNNWRRASKENEQAWQRVLKLQEQFTAVPDPKAVSELLGQNKNVSRRQFLSIAVVGLGLGALTTKMFTLNTRSPVDYATTKKGEIKNITLADGTKLSMNTSTRVDINIDQYNRQLMLHEGEIYIETTHHSTPFTVVSKDGVLQPLGTRFTVRLKGDQTKLSVFEGRVQIKPNHSDETRIIESGLGADFTQDSVINDYAADISSMAWTEHKIAVADMPLTEFIDELSRYRSGRLKANQKLASLTITGVFSLNNTDHILQQLTEILPVKLQSFTPYWVNIDPA</sequence>
<dbReference type="Pfam" id="PF16220">
    <property type="entry name" value="DUF4880"/>
    <property type="match status" value="1"/>
</dbReference>
<feature type="domain" description="FecR protein" evidence="1">
    <location>
        <begin position="113"/>
        <end position="203"/>
    </location>
</feature>
<evidence type="ECO:0000259" key="2">
    <source>
        <dbReference type="Pfam" id="PF16220"/>
    </source>
</evidence>
<dbReference type="Gene3D" id="2.60.120.1440">
    <property type="match status" value="1"/>
</dbReference>
<dbReference type="AlphaFoldDB" id="A0A0F9SD79"/>
<dbReference type="Pfam" id="PF04773">
    <property type="entry name" value="FecR"/>
    <property type="match status" value="1"/>
</dbReference>
<dbReference type="EMBL" id="LAZR01000490">
    <property type="protein sequence ID" value="KKN66805.1"/>
    <property type="molecule type" value="Genomic_DNA"/>
</dbReference>
<proteinExistence type="predicted"/>
<name>A0A0F9SD79_9ZZZZ</name>
<dbReference type="PANTHER" id="PTHR30273:SF2">
    <property type="entry name" value="PROTEIN FECR"/>
    <property type="match status" value="1"/>
</dbReference>